<dbReference type="Pfam" id="PF05593">
    <property type="entry name" value="RHS_repeat"/>
    <property type="match status" value="3"/>
</dbReference>
<dbReference type="PANTHER" id="PTHR32305:SF15">
    <property type="entry name" value="PROTEIN RHSA-RELATED"/>
    <property type="match status" value="1"/>
</dbReference>
<dbReference type="InterPro" id="IPR050708">
    <property type="entry name" value="T6SS_VgrG/RHS"/>
</dbReference>
<accession>A0A3A8MGP3</accession>
<dbReference type="Proteomes" id="UP000273405">
    <property type="component" value="Unassembled WGS sequence"/>
</dbReference>
<sequence>GWTAGTTYDARDDRGRVLQQKETWASGGASYRYETSTAWVKRKATTTSVDVAGSRSDTREAQTEVDSLGNVVSLKRDGHEDAWDYDAAGVLTKQQRAGSPASTYVYVNGLLKSETYGTETTQYDYDAAGRVIAQTHPDGRQTLWPEYSPRGLKKRMRYGKNGAWETTAYTYDANGALATVTYGADSPTEIQTWTYSRGARGELLGAQHPDVGTFAYQYDGLLRLTGVTPPSGSPTPGQTFAYDALGRQVKRTRGTSMWTTTWSGGVSTQVDANHDTVATLVDGRGRAARVDYQPGPTNAANTDLTAVTLAYTAEDQPWRVEETRGAQTLANVYTYDARRLLTRQERGAEAVDYTYRPSGQRLTVTSPAGMVTYGYDARERLETATGPAGTTEFEWEAGGGRLLAVKGGGLVERRCYEGRGRLRAVLNASTDADCATLALAPGLKSLFEYTYDARGNRTAEDYRDETAGALKRTEYGYDGADRLTGVKYEDGRAVLYHLAADGTRREEKETATGYAGALTPEAFSGAAAQRHWRYAFDARGGLEGLFNELEADPTKQRLATYETDLVGRLTSEQRAGSPASTYVYVNGLLKSETYGTETTQYDYDAAGRVIAQT</sequence>
<dbReference type="PANTHER" id="PTHR32305">
    <property type="match status" value="1"/>
</dbReference>
<dbReference type="NCBIfam" id="TIGR01643">
    <property type="entry name" value="YD_repeat_2x"/>
    <property type="match status" value="2"/>
</dbReference>
<dbReference type="InterPro" id="IPR006530">
    <property type="entry name" value="YD"/>
</dbReference>
<feature type="non-terminal residue" evidence="1">
    <location>
        <position position="1"/>
    </location>
</feature>
<feature type="non-terminal residue" evidence="1">
    <location>
        <position position="613"/>
    </location>
</feature>
<keyword evidence="2" id="KW-1185">Reference proteome</keyword>
<gene>
    <name evidence="1" type="ORF">D7X12_41080</name>
</gene>
<protein>
    <submittedName>
        <fullName evidence="1">RHS repeat protein</fullName>
    </submittedName>
</protein>
<organism evidence="1 2">
    <name type="scientific">Corallococcus sicarius</name>
    <dbReference type="NCBI Taxonomy" id="2316726"/>
    <lineage>
        <taxon>Bacteria</taxon>
        <taxon>Pseudomonadati</taxon>
        <taxon>Myxococcota</taxon>
        <taxon>Myxococcia</taxon>
        <taxon>Myxococcales</taxon>
        <taxon>Cystobacterineae</taxon>
        <taxon>Myxococcaceae</taxon>
        <taxon>Corallococcus</taxon>
    </lineage>
</organism>
<dbReference type="InterPro" id="IPR031325">
    <property type="entry name" value="RHS_repeat"/>
</dbReference>
<dbReference type="EMBL" id="RAWG01000597">
    <property type="protein sequence ID" value="RKH26542.1"/>
    <property type="molecule type" value="Genomic_DNA"/>
</dbReference>
<evidence type="ECO:0000313" key="1">
    <source>
        <dbReference type="EMBL" id="RKH26542.1"/>
    </source>
</evidence>
<comment type="caution">
    <text evidence="1">The sequence shown here is derived from an EMBL/GenBank/DDBJ whole genome shotgun (WGS) entry which is preliminary data.</text>
</comment>
<proteinExistence type="predicted"/>
<dbReference type="AlphaFoldDB" id="A0A3A8MGP3"/>
<reference evidence="2" key="1">
    <citation type="submission" date="2018-09" db="EMBL/GenBank/DDBJ databases">
        <authorList>
            <person name="Livingstone P.G."/>
            <person name="Whitworth D.E."/>
        </authorList>
    </citation>
    <scope>NUCLEOTIDE SEQUENCE [LARGE SCALE GENOMIC DNA]</scope>
    <source>
        <strain evidence="2">CA040B</strain>
    </source>
</reference>
<dbReference type="Gene3D" id="2.180.10.10">
    <property type="entry name" value="RHS repeat-associated core"/>
    <property type="match status" value="2"/>
</dbReference>
<evidence type="ECO:0000313" key="2">
    <source>
        <dbReference type="Proteomes" id="UP000273405"/>
    </source>
</evidence>
<name>A0A3A8MGP3_9BACT</name>